<dbReference type="AlphaFoldDB" id="A0A7L4UQL1"/>
<dbReference type="Gene3D" id="3.40.50.720">
    <property type="entry name" value="NAD(P)-binding Rossmann-like Domain"/>
    <property type="match status" value="1"/>
</dbReference>
<evidence type="ECO:0000313" key="4">
    <source>
        <dbReference type="EMBL" id="PVX51731.1"/>
    </source>
</evidence>
<dbReference type="EMBL" id="QENZ01000003">
    <property type="protein sequence ID" value="PVX51731.1"/>
    <property type="molecule type" value="Genomic_DNA"/>
</dbReference>
<dbReference type="PROSITE" id="PS00061">
    <property type="entry name" value="ADH_SHORT"/>
    <property type="match status" value="1"/>
</dbReference>
<protein>
    <recommendedName>
        <fullName evidence="6">NADP-dependent 3-hydroxy acid dehydrogenase YdfG</fullName>
    </recommendedName>
</protein>
<dbReference type="PRINTS" id="PR00080">
    <property type="entry name" value="SDRFAMILY"/>
</dbReference>
<keyword evidence="5" id="KW-1185">Reference proteome</keyword>
<evidence type="ECO:0000313" key="5">
    <source>
        <dbReference type="Proteomes" id="UP000251835"/>
    </source>
</evidence>
<dbReference type="GO" id="GO:0016616">
    <property type="term" value="F:oxidoreductase activity, acting on the CH-OH group of donors, NAD or NADP as acceptor"/>
    <property type="evidence" value="ECO:0007669"/>
    <property type="project" value="UniProtKB-ARBA"/>
</dbReference>
<gene>
    <name evidence="4" type="ORF">C7377_0016</name>
</gene>
<dbReference type="OrthoDB" id="9775296at2"/>
<evidence type="ECO:0000256" key="3">
    <source>
        <dbReference type="RuleBase" id="RU000363"/>
    </source>
</evidence>
<evidence type="ECO:0000256" key="1">
    <source>
        <dbReference type="ARBA" id="ARBA00006484"/>
    </source>
</evidence>
<proteinExistence type="inferred from homology"/>
<evidence type="ECO:0000256" key="2">
    <source>
        <dbReference type="ARBA" id="ARBA00023002"/>
    </source>
</evidence>
<dbReference type="SUPFAM" id="SSF51735">
    <property type="entry name" value="NAD(P)-binding Rossmann-fold domains"/>
    <property type="match status" value="1"/>
</dbReference>
<keyword evidence="2" id="KW-0560">Oxidoreductase</keyword>
<dbReference type="PANTHER" id="PTHR42901:SF1">
    <property type="entry name" value="ALCOHOL DEHYDROGENASE"/>
    <property type="match status" value="1"/>
</dbReference>
<reference evidence="4 5" key="1">
    <citation type="submission" date="2018-05" db="EMBL/GenBank/DDBJ databases">
        <title>Genomic Encyclopedia of Type Strains, Phase IV (KMG-IV): sequencing the most valuable type-strain genomes for metagenomic binning, comparative biology and taxonomic classification.</title>
        <authorList>
            <person name="Goeker M."/>
        </authorList>
    </citation>
    <scope>NUCLEOTIDE SEQUENCE [LARGE SCALE GENOMIC DNA]</scope>
    <source>
        <strain evidence="4 5">DSM 28579</strain>
    </source>
</reference>
<name>A0A7L4UQL1_BALHA</name>
<evidence type="ECO:0008006" key="6">
    <source>
        <dbReference type="Google" id="ProtNLM"/>
    </source>
</evidence>
<comment type="caution">
    <text evidence="4">The sequence shown here is derived from an EMBL/GenBank/DDBJ whole genome shotgun (WGS) entry which is preliminary data.</text>
</comment>
<dbReference type="InterPro" id="IPR002347">
    <property type="entry name" value="SDR_fam"/>
</dbReference>
<dbReference type="FunFam" id="3.40.50.720:FF:000047">
    <property type="entry name" value="NADP-dependent L-serine/L-allo-threonine dehydrogenase"/>
    <property type="match status" value="1"/>
</dbReference>
<dbReference type="RefSeq" id="WP_116495308.1">
    <property type="nucleotide sequence ID" value="NZ_QENZ01000003.1"/>
</dbReference>
<dbReference type="InterPro" id="IPR020904">
    <property type="entry name" value="Sc_DH/Rdtase_CS"/>
</dbReference>
<dbReference type="PRINTS" id="PR00081">
    <property type="entry name" value="GDHRDH"/>
</dbReference>
<accession>A0A7L4UQL1</accession>
<dbReference type="Proteomes" id="UP000251835">
    <property type="component" value="Unassembled WGS sequence"/>
</dbReference>
<dbReference type="InterPro" id="IPR036291">
    <property type="entry name" value="NAD(P)-bd_dom_sf"/>
</dbReference>
<dbReference type="PANTHER" id="PTHR42901">
    <property type="entry name" value="ALCOHOL DEHYDROGENASE"/>
    <property type="match status" value="1"/>
</dbReference>
<organism evidence="4 5">
    <name type="scientific">Balneicella halophila</name>
    <dbReference type="NCBI Taxonomy" id="1537566"/>
    <lineage>
        <taxon>Bacteria</taxon>
        <taxon>Pseudomonadati</taxon>
        <taxon>Bacteroidota</taxon>
        <taxon>Bacteroidia</taxon>
        <taxon>Bacteroidales</taxon>
        <taxon>Balneicellaceae</taxon>
        <taxon>Balneicella</taxon>
    </lineage>
</organism>
<comment type="similarity">
    <text evidence="1 3">Belongs to the short-chain dehydrogenases/reductases (SDR) family.</text>
</comment>
<sequence>MRKIALITGATSGIGKATAIALASCGHNVIITGRRGERLEELAEEIKVKHKAEALPLAFDVRNNEEVVEAFKSLPDRWKSIDVLINNAGLAAGMDTIQDGKLEDWEQMIDTNVKGLLYVSKQVMPLMIERGEGHIVNISSVAGKETYPKGNVYCATKHAVEAITKGMRIDLNPYGIKVSEVCPGMVETEFSVVRLKDADANNKVYKGLKPLLAEDVAETIVFIVTRPKHVSIADVLIFPNSQASSTIAKREL</sequence>
<dbReference type="Pfam" id="PF00106">
    <property type="entry name" value="adh_short"/>
    <property type="match status" value="1"/>
</dbReference>